<keyword evidence="2" id="KW-1185">Reference proteome</keyword>
<dbReference type="Proteomes" id="UP000242715">
    <property type="component" value="Unassembled WGS sequence"/>
</dbReference>
<proteinExistence type="predicted"/>
<organism evidence="1 2">
    <name type="scientific">Trifolium subterraneum</name>
    <name type="common">Subterranean clover</name>
    <dbReference type="NCBI Taxonomy" id="3900"/>
    <lineage>
        <taxon>Eukaryota</taxon>
        <taxon>Viridiplantae</taxon>
        <taxon>Streptophyta</taxon>
        <taxon>Embryophyta</taxon>
        <taxon>Tracheophyta</taxon>
        <taxon>Spermatophyta</taxon>
        <taxon>Magnoliopsida</taxon>
        <taxon>eudicotyledons</taxon>
        <taxon>Gunneridae</taxon>
        <taxon>Pentapetalae</taxon>
        <taxon>rosids</taxon>
        <taxon>fabids</taxon>
        <taxon>Fabales</taxon>
        <taxon>Fabaceae</taxon>
        <taxon>Papilionoideae</taxon>
        <taxon>50 kb inversion clade</taxon>
        <taxon>NPAAA clade</taxon>
        <taxon>Hologalegina</taxon>
        <taxon>IRL clade</taxon>
        <taxon>Trifolieae</taxon>
        <taxon>Trifolium</taxon>
    </lineage>
</organism>
<evidence type="ECO:0000313" key="2">
    <source>
        <dbReference type="Proteomes" id="UP000242715"/>
    </source>
</evidence>
<gene>
    <name evidence="1" type="ORF">TSUD_58290</name>
</gene>
<name>A0A2Z6MID9_TRISU</name>
<dbReference type="EMBL" id="DF973469">
    <property type="protein sequence ID" value="GAU31828.1"/>
    <property type="molecule type" value="Genomic_DNA"/>
</dbReference>
<sequence length="157" mass="17618">MEPSSISSCTSELKASTTLLESRQTTTCSKAISCTHSMVTNMPRASPISTDMTYQDTFALFFHLQTYLTHPIIIYQSLDCCDAPRMRHQHCTWCNFEEDMPSQSVLHILLCLSVQSLVLTVARFVSLICSPELMHFYISTSCIMSLQNYVFPPSGAS</sequence>
<reference evidence="2" key="1">
    <citation type="journal article" date="2017" name="Front. Plant Sci.">
        <title>Climate Clever Clovers: New Paradigm to Reduce the Environmental Footprint of Ruminants by Breeding Low Methanogenic Forages Utilizing Haplotype Variation.</title>
        <authorList>
            <person name="Kaur P."/>
            <person name="Appels R."/>
            <person name="Bayer P.E."/>
            <person name="Keeble-Gagnere G."/>
            <person name="Wang J."/>
            <person name="Hirakawa H."/>
            <person name="Shirasawa K."/>
            <person name="Vercoe P."/>
            <person name="Stefanova K."/>
            <person name="Durmic Z."/>
            <person name="Nichols P."/>
            <person name="Revell C."/>
            <person name="Isobe S.N."/>
            <person name="Edwards D."/>
            <person name="Erskine W."/>
        </authorList>
    </citation>
    <scope>NUCLEOTIDE SEQUENCE [LARGE SCALE GENOMIC DNA]</scope>
    <source>
        <strain evidence="2">cv. Daliak</strain>
    </source>
</reference>
<protein>
    <submittedName>
        <fullName evidence="1">Uncharacterized protein</fullName>
    </submittedName>
</protein>
<accession>A0A2Z6MID9</accession>
<evidence type="ECO:0000313" key="1">
    <source>
        <dbReference type="EMBL" id="GAU31828.1"/>
    </source>
</evidence>
<dbReference type="AlphaFoldDB" id="A0A2Z6MID9"/>